<evidence type="ECO:0000259" key="6">
    <source>
        <dbReference type="PROSITE" id="PS50089"/>
    </source>
</evidence>
<evidence type="ECO:0000313" key="8">
    <source>
        <dbReference type="Proteomes" id="UP000314980"/>
    </source>
</evidence>
<feature type="domain" description="RING-type" evidence="6">
    <location>
        <begin position="307"/>
        <end position="356"/>
    </location>
</feature>
<sequence>MFYNCSGEHLFQSSKSKTSNNLVITSVAFQDHITRTLLHPNFSFSDPLLRCKRNTPKNPHARGRVENGLQQRQDGGNEREYVLDPAPPPLTLAQKMGLVASPAERLTEDEWMQVKARSVQQGESAQPCAICREEFRLQPQVLLSCSHVFHRACLRAFERFSGRKCCPMCRREQYETRVIHDAARLFRHQCATRIQACWRGYVARRWYRHMRKTVCPKDKDLRRKFFEAKVKFTENSHPRIRLNDSFVRYCHTDTEAFLSDIDRSLSSSRRVFEQLERKSISEPQENDWDRIQSQVRNKTHSAEPEAICITERADRSSHQQRRRTVLLSCSHLFHQLCLEAFESFAADSRPSCPLCRSAYHKKLI</sequence>
<dbReference type="InParanoid" id="A0A4W6FIR1"/>
<organism evidence="7 8">
    <name type="scientific">Lates calcarifer</name>
    <name type="common">Barramundi</name>
    <name type="synonym">Holocentrus calcarifer</name>
    <dbReference type="NCBI Taxonomy" id="8187"/>
    <lineage>
        <taxon>Eukaryota</taxon>
        <taxon>Metazoa</taxon>
        <taxon>Chordata</taxon>
        <taxon>Craniata</taxon>
        <taxon>Vertebrata</taxon>
        <taxon>Euteleostomi</taxon>
        <taxon>Actinopterygii</taxon>
        <taxon>Neopterygii</taxon>
        <taxon>Teleostei</taxon>
        <taxon>Neoteleostei</taxon>
        <taxon>Acanthomorphata</taxon>
        <taxon>Carangaria</taxon>
        <taxon>Carangaria incertae sedis</taxon>
        <taxon>Centropomidae</taxon>
        <taxon>Lates</taxon>
    </lineage>
</organism>
<keyword evidence="8" id="KW-1185">Reference proteome</keyword>
<reference evidence="8" key="1">
    <citation type="submission" date="2015-09" db="EMBL/GenBank/DDBJ databases">
        <authorList>
            <person name="Sai Rama Sridatta P."/>
        </authorList>
    </citation>
    <scope>NUCLEOTIDE SEQUENCE [LARGE SCALE GENOMIC DNA]</scope>
</reference>
<reference evidence="7" key="3">
    <citation type="submission" date="2025-09" db="UniProtKB">
        <authorList>
            <consortium name="Ensembl"/>
        </authorList>
    </citation>
    <scope>IDENTIFICATION</scope>
</reference>
<dbReference type="PANTHER" id="PTHR14991:SF0">
    <property type="entry name" value="RING FINGER PROTEIN 32"/>
    <property type="match status" value="1"/>
</dbReference>
<dbReference type="Proteomes" id="UP000314980">
    <property type="component" value="Unassembled WGS sequence"/>
</dbReference>
<gene>
    <name evidence="7" type="primary">RNF32</name>
</gene>
<dbReference type="InterPro" id="IPR013083">
    <property type="entry name" value="Znf_RING/FYVE/PHD"/>
</dbReference>
<evidence type="ECO:0000256" key="5">
    <source>
        <dbReference type="SAM" id="MobiDB-lite"/>
    </source>
</evidence>
<dbReference type="InterPro" id="IPR042862">
    <property type="entry name" value="RNF32"/>
</dbReference>
<name>A0A4W6FIR1_LATCA</name>
<dbReference type="Gene3D" id="3.30.40.10">
    <property type="entry name" value="Zinc/RING finger domain, C3HC4 (zinc finger)"/>
    <property type="match status" value="2"/>
</dbReference>
<keyword evidence="2 4" id="KW-0863">Zinc-finger</keyword>
<dbReference type="STRING" id="8187.ENSLCAP00010050136"/>
<keyword evidence="1" id="KW-0479">Metal-binding</keyword>
<dbReference type="InterPro" id="IPR000048">
    <property type="entry name" value="IQ_motif_EF-hand-BS"/>
</dbReference>
<accession>A0A4W6FIR1</accession>
<protein>
    <submittedName>
        <fullName evidence="7">Ring finger protein 32</fullName>
    </submittedName>
</protein>
<evidence type="ECO:0000313" key="7">
    <source>
        <dbReference type="Ensembl" id="ENSLCAP00010050136.1"/>
    </source>
</evidence>
<dbReference type="PROSITE" id="PS50096">
    <property type="entry name" value="IQ"/>
    <property type="match status" value="1"/>
</dbReference>
<dbReference type="CDD" id="cd16677">
    <property type="entry name" value="RING-H2_RNF32_rpt1"/>
    <property type="match status" value="1"/>
</dbReference>
<reference evidence="7" key="2">
    <citation type="submission" date="2025-08" db="UniProtKB">
        <authorList>
            <consortium name="Ensembl"/>
        </authorList>
    </citation>
    <scope>IDENTIFICATION</scope>
</reference>
<dbReference type="GO" id="GO:0008270">
    <property type="term" value="F:zinc ion binding"/>
    <property type="evidence" value="ECO:0007669"/>
    <property type="project" value="UniProtKB-KW"/>
</dbReference>
<dbReference type="AlphaFoldDB" id="A0A4W6FIR1"/>
<feature type="domain" description="RING-type" evidence="6">
    <location>
        <begin position="128"/>
        <end position="170"/>
    </location>
</feature>
<dbReference type="Ensembl" id="ENSLCAT00010051431.1">
    <property type="protein sequence ID" value="ENSLCAP00010050136.1"/>
    <property type="gene ID" value="ENSLCAG00010023370.1"/>
</dbReference>
<dbReference type="GeneTree" id="ENSGT00390000003759"/>
<evidence type="ECO:0000256" key="1">
    <source>
        <dbReference type="ARBA" id="ARBA00022723"/>
    </source>
</evidence>
<keyword evidence="3" id="KW-0862">Zinc</keyword>
<dbReference type="Pfam" id="PF13639">
    <property type="entry name" value="zf-RING_2"/>
    <property type="match status" value="1"/>
</dbReference>
<proteinExistence type="predicted"/>
<dbReference type="SUPFAM" id="SSF57850">
    <property type="entry name" value="RING/U-box"/>
    <property type="match status" value="2"/>
</dbReference>
<dbReference type="Pfam" id="PF00612">
    <property type="entry name" value="IQ"/>
    <property type="match status" value="1"/>
</dbReference>
<dbReference type="CDD" id="cd23767">
    <property type="entry name" value="IQCD"/>
    <property type="match status" value="1"/>
</dbReference>
<dbReference type="InterPro" id="IPR001841">
    <property type="entry name" value="Znf_RING"/>
</dbReference>
<evidence type="ECO:0000256" key="4">
    <source>
        <dbReference type="PROSITE-ProRule" id="PRU00175"/>
    </source>
</evidence>
<dbReference type="PANTHER" id="PTHR14991">
    <property type="entry name" value="RING FINGER PROTEIN 32"/>
    <property type="match status" value="1"/>
</dbReference>
<evidence type="ECO:0000256" key="3">
    <source>
        <dbReference type="ARBA" id="ARBA00022833"/>
    </source>
</evidence>
<dbReference type="SMART" id="SM00184">
    <property type="entry name" value="RING"/>
    <property type="match status" value="2"/>
</dbReference>
<feature type="region of interest" description="Disordered" evidence="5">
    <location>
        <begin position="54"/>
        <end position="79"/>
    </location>
</feature>
<evidence type="ECO:0000256" key="2">
    <source>
        <dbReference type="ARBA" id="ARBA00022771"/>
    </source>
</evidence>
<dbReference type="PROSITE" id="PS50089">
    <property type="entry name" value="ZF_RING_2"/>
    <property type="match status" value="2"/>
</dbReference>